<feature type="DNA-binding region" description="H-T-H motif" evidence="4">
    <location>
        <begin position="36"/>
        <end position="55"/>
    </location>
</feature>
<dbReference type="InterPro" id="IPR009057">
    <property type="entry name" value="Homeodomain-like_sf"/>
</dbReference>
<dbReference type="RefSeq" id="WP_203861035.1">
    <property type="nucleotide sequence ID" value="NZ_BAAAZQ010000001.1"/>
</dbReference>
<evidence type="ECO:0000256" key="3">
    <source>
        <dbReference type="ARBA" id="ARBA00023163"/>
    </source>
</evidence>
<keyword evidence="1" id="KW-0805">Transcription regulation</keyword>
<dbReference type="EMBL" id="BONX01000046">
    <property type="protein sequence ID" value="GIG99675.1"/>
    <property type="molecule type" value="Genomic_DNA"/>
</dbReference>
<proteinExistence type="predicted"/>
<dbReference type="InterPro" id="IPR001647">
    <property type="entry name" value="HTH_TetR"/>
</dbReference>
<dbReference type="Pfam" id="PF00440">
    <property type="entry name" value="TetR_N"/>
    <property type="match status" value="1"/>
</dbReference>
<reference evidence="6 7" key="1">
    <citation type="submission" date="2021-01" db="EMBL/GenBank/DDBJ databases">
        <title>Whole genome shotgun sequence of Plantactinospora mayteni NBRC 109088.</title>
        <authorList>
            <person name="Komaki H."/>
            <person name="Tamura T."/>
        </authorList>
    </citation>
    <scope>NUCLEOTIDE SEQUENCE [LARGE SCALE GENOMIC DNA]</scope>
    <source>
        <strain evidence="6 7">NBRC 109088</strain>
    </source>
</reference>
<organism evidence="6 7">
    <name type="scientific">Plantactinospora mayteni</name>
    <dbReference type="NCBI Taxonomy" id="566021"/>
    <lineage>
        <taxon>Bacteria</taxon>
        <taxon>Bacillati</taxon>
        <taxon>Actinomycetota</taxon>
        <taxon>Actinomycetes</taxon>
        <taxon>Micromonosporales</taxon>
        <taxon>Micromonosporaceae</taxon>
        <taxon>Plantactinospora</taxon>
    </lineage>
</organism>
<name>A0ABQ4EYE8_9ACTN</name>
<dbReference type="PANTHER" id="PTHR30055">
    <property type="entry name" value="HTH-TYPE TRANSCRIPTIONAL REGULATOR RUTR"/>
    <property type="match status" value="1"/>
</dbReference>
<evidence type="ECO:0000256" key="4">
    <source>
        <dbReference type="PROSITE-ProRule" id="PRU00335"/>
    </source>
</evidence>
<dbReference type="SUPFAM" id="SSF46689">
    <property type="entry name" value="Homeodomain-like"/>
    <property type="match status" value="1"/>
</dbReference>
<protein>
    <recommendedName>
        <fullName evidence="5">HTH tetR-type domain-containing protein</fullName>
    </recommendedName>
</protein>
<dbReference type="PANTHER" id="PTHR30055:SF238">
    <property type="entry name" value="MYCOFACTOCIN BIOSYNTHESIS TRANSCRIPTIONAL REGULATOR MFTR-RELATED"/>
    <property type="match status" value="1"/>
</dbReference>
<keyword evidence="2 4" id="KW-0238">DNA-binding</keyword>
<evidence type="ECO:0000259" key="5">
    <source>
        <dbReference type="PROSITE" id="PS50977"/>
    </source>
</evidence>
<evidence type="ECO:0000256" key="1">
    <source>
        <dbReference type="ARBA" id="ARBA00023015"/>
    </source>
</evidence>
<dbReference type="Gene3D" id="1.10.357.10">
    <property type="entry name" value="Tetracycline Repressor, domain 2"/>
    <property type="match status" value="1"/>
</dbReference>
<evidence type="ECO:0000313" key="6">
    <source>
        <dbReference type="EMBL" id="GIG99675.1"/>
    </source>
</evidence>
<evidence type="ECO:0000256" key="2">
    <source>
        <dbReference type="ARBA" id="ARBA00023125"/>
    </source>
</evidence>
<keyword evidence="3" id="KW-0804">Transcription</keyword>
<dbReference type="InterPro" id="IPR050109">
    <property type="entry name" value="HTH-type_TetR-like_transc_reg"/>
</dbReference>
<dbReference type="PROSITE" id="PS50977">
    <property type="entry name" value="HTH_TETR_2"/>
    <property type="match status" value="1"/>
</dbReference>
<sequence>MMSPAKRDAETTAQLRASFVEHARRIVARGGASALTMRALAAEAGSSVGLPYKVFADRRDLVRAIVLADLDRFRSAAAELLARAGTGTVGGNLSWFSGFLLDSPSVALAGELLADEAHTHAVMAGAHEHGFGPTAFPVLLTNYLHAEQQAGRIRPEVEVAAFGFLVAGALHNLVVVGDAWPRPERAELDRFLHATAAAIASVSGSRPDPT</sequence>
<dbReference type="Proteomes" id="UP000621500">
    <property type="component" value="Unassembled WGS sequence"/>
</dbReference>
<comment type="caution">
    <text evidence="6">The sequence shown here is derived from an EMBL/GenBank/DDBJ whole genome shotgun (WGS) entry which is preliminary data.</text>
</comment>
<keyword evidence="7" id="KW-1185">Reference proteome</keyword>
<gene>
    <name evidence="6" type="ORF">Pma05_62480</name>
</gene>
<feature type="domain" description="HTH tetR-type" evidence="5">
    <location>
        <begin position="13"/>
        <end position="73"/>
    </location>
</feature>
<accession>A0ABQ4EYE8</accession>
<evidence type="ECO:0000313" key="7">
    <source>
        <dbReference type="Proteomes" id="UP000621500"/>
    </source>
</evidence>